<feature type="domain" description="WSC" evidence="4">
    <location>
        <begin position="169"/>
        <end position="266"/>
    </location>
</feature>
<evidence type="ECO:0000259" key="4">
    <source>
        <dbReference type="PROSITE" id="PS51212"/>
    </source>
</evidence>
<keyword evidence="3" id="KW-0472">Membrane</keyword>
<dbReference type="Proteomes" id="UP001628179">
    <property type="component" value="Unassembled WGS sequence"/>
</dbReference>
<accession>A0ABQ0FYL3</accession>
<evidence type="ECO:0000256" key="1">
    <source>
        <dbReference type="ARBA" id="ARBA00022737"/>
    </source>
</evidence>
<name>A0ABQ0FYL3_9PEZI</name>
<evidence type="ECO:0000256" key="3">
    <source>
        <dbReference type="SAM" id="Phobius"/>
    </source>
</evidence>
<dbReference type="RefSeq" id="XP_070912330.1">
    <property type="nucleotide sequence ID" value="XM_071056229.1"/>
</dbReference>
<protein>
    <recommendedName>
        <fullName evidence="4">WSC domain-containing protein</fullName>
    </recommendedName>
</protein>
<dbReference type="PANTHER" id="PTHR45964:SF5">
    <property type="entry name" value="WSCD FAMILY MEMBER CG9164"/>
    <property type="match status" value="1"/>
</dbReference>
<dbReference type="Pfam" id="PF01822">
    <property type="entry name" value="WSC"/>
    <property type="match status" value="1"/>
</dbReference>
<feature type="transmembrane region" description="Helical" evidence="3">
    <location>
        <begin position="72"/>
        <end position="92"/>
    </location>
</feature>
<feature type="region of interest" description="Disordered" evidence="2">
    <location>
        <begin position="35"/>
        <end position="57"/>
    </location>
</feature>
<dbReference type="PROSITE" id="PS51212">
    <property type="entry name" value="WSC"/>
    <property type="match status" value="1"/>
</dbReference>
<evidence type="ECO:0000313" key="5">
    <source>
        <dbReference type="EMBL" id="GAB1310597.1"/>
    </source>
</evidence>
<dbReference type="SMART" id="SM00321">
    <property type="entry name" value="WSC"/>
    <property type="match status" value="1"/>
</dbReference>
<organism evidence="5 6">
    <name type="scientific">Madurella fahalii</name>
    <dbReference type="NCBI Taxonomy" id="1157608"/>
    <lineage>
        <taxon>Eukaryota</taxon>
        <taxon>Fungi</taxon>
        <taxon>Dikarya</taxon>
        <taxon>Ascomycota</taxon>
        <taxon>Pezizomycotina</taxon>
        <taxon>Sordariomycetes</taxon>
        <taxon>Sordariomycetidae</taxon>
        <taxon>Sordariales</taxon>
        <taxon>Sordariales incertae sedis</taxon>
        <taxon>Madurella</taxon>
    </lineage>
</organism>
<feature type="compositionally biased region" description="Low complexity" evidence="2">
    <location>
        <begin position="107"/>
        <end position="153"/>
    </location>
</feature>
<dbReference type="EMBL" id="BAAFSV010000001">
    <property type="protein sequence ID" value="GAB1310597.1"/>
    <property type="molecule type" value="Genomic_DNA"/>
</dbReference>
<dbReference type="PANTHER" id="PTHR45964">
    <property type="entry name" value="WSCD FAMILY MEMBER CG9164"/>
    <property type="match status" value="1"/>
</dbReference>
<dbReference type="InterPro" id="IPR002889">
    <property type="entry name" value="WSC_carb-bd"/>
</dbReference>
<dbReference type="GeneID" id="98171552"/>
<keyword evidence="1" id="KW-0677">Repeat</keyword>
<keyword evidence="3" id="KW-1133">Transmembrane helix</keyword>
<evidence type="ECO:0000313" key="6">
    <source>
        <dbReference type="Proteomes" id="UP001628179"/>
    </source>
</evidence>
<dbReference type="InterPro" id="IPR051589">
    <property type="entry name" value="Sialate-O-sulfotransferase"/>
</dbReference>
<comment type="caution">
    <text evidence="5">The sequence shown here is derived from an EMBL/GenBank/DDBJ whole genome shotgun (WGS) entry which is preliminary data.</text>
</comment>
<reference evidence="5 6" key="1">
    <citation type="submission" date="2024-09" db="EMBL/GenBank/DDBJ databases">
        <title>Itraconazole resistance in Madurella fahalii resulting from another homologue of gene encoding cytochrome P450 14-alpha sterol demethylase (CYP51).</title>
        <authorList>
            <person name="Yoshioka I."/>
            <person name="Fahal A.H."/>
            <person name="Kaneko S."/>
            <person name="Yaguchi T."/>
        </authorList>
    </citation>
    <scope>NUCLEOTIDE SEQUENCE [LARGE SCALE GENOMIC DNA]</scope>
    <source>
        <strain evidence="5 6">IFM 68171</strain>
    </source>
</reference>
<keyword evidence="3" id="KW-0812">Transmembrane</keyword>
<feature type="region of interest" description="Disordered" evidence="2">
    <location>
        <begin position="107"/>
        <end position="155"/>
    </location>
</feature>
<evidence type="ECO:0000256" key="2">
    <source>
        <dbReference type="SAM" id="MobiDB-lite"/>
    </source>
</evidence>
<sequence length="268" mass="29277">MIDDSGANLPIPNRERNNGGELEVYQCPHQLNGSHPWPWRKPMPDDGSQLESSQYPPPPPERKILNIKLPTFILSSVLLIVIAALIITAGLLGSKIASLERAIPLLPTTASPTSDDNSSSTSNSSNNNNNNSSSSSSSDTTTTSQHPSTMTTSQHPAAITYEPSVPVPGWTYLGCFYDSRSRVLPYQKPSARNMTNGYCADMCTADSTMRHRHAGTQHGDQCFCGTAAPETMRRAPDWACNYQCPGQGIQMENCGGNWVLSMWERRMS</sequence>
<keyword evidence="6" id="KW-1185">Reference proteome</keyword>
<proteinExistence type="predicted"/>
<gene>
    <name evidence="5" type="ORF">MFIFM68171_00807</name>
</gene>